<dbReference type="InterPro" id="IPR041982">
    <property type="entry name" value="Ribosomal_eS4_KOW"/>
</dbReference>
<dbReference type="GO" id="GO:0003735">
    <property type="term" value="F:structural constituent of ribosome"/>
    <property type="evidence" value="ECO:0007669"/>
    <property type="project" value="UniProtKB-UniRule"/>
</dbReference>
<evidence type="ECO:0000259" key="8">
    <source>
        <dbReference type="Pfam" id="PF01479"/>
    </source>
</evidence>
<dbReference type="InterPro" id="IPR018199">
    <property type="entry name" value="Ribosomal_eS4_N_CS"/>
</dbReference>
<dbReference type="InterPro" id="IPR013843">
    <property type="entry name" value="Ribosomal_eS4_N"/>
</dbReference>
<protein>
    <recommendedName>
        <fullName evidence="6">40S ribosomal protein S4</fullName>
    </recommendedName>
</protein>
<sequence length="264" mass="29784">MARGPKKHLKRLAAPKKWMLDKLGGVFAPRPLCGPHKLRESLPLILFLRNRLKYAQSYNEARMICKQRLIKVDGKVRTEMRFPCGIMDVISIEKTNETFRLVYDVKGRFVIHRIQKLEGQYKLCKVKKQAVGDKQVPYIVTHDARTIRYPDPHIKADDTVVIDIGTGKVTDYVKFDAGNVCMITGGHNIGRVGIVGHRERHPGSFDIVHIKDAAGHTFATRLHNVFIIGKGPTPLISLPASKGIRLSIAEERDRRLAQKQKVGA</sequence>
<feature type="domain" description="Small ribosomal subunit protein eS4 C-terminal" evidence="10">
    <location>
        <begin position="212"/>
        <end position="259"/>
    </location>
</feature>
<dbReference type="PROSITE" id="PS50889">
    <property type="entry name" value="S4"/>
    <property type="match status" value="1"/>
</dbReference>
<reference evidence="11" key="2">
    <citation type="submission" date="2014-05" db="EMBL/GenBank/DDBJ databases">
        <title>The genome and life-stage specific transcriptomes of Globodera pallida elucidate key aspects of plant parasitism by a cyst nematode.</title>
        <authorList>
            <person name="Cotton J.A."/>
            <person name="Lilley C.J."/>
            <person name="Jones L.M."/>
            <person name="Kikuchi T."/>
            <person name="Reid A.J."/>
            <person name="Thorpe P."/>
            <person name="Tsai I.J."/>
            <person name="Beasley H."/>
            <person name="Blok V."/>
            <person name="Cock P.J.A."/>
            <person name="Van den Akker S.E."/>
            <person name="Holroyd N."/>
            <person name="Hunt M."/>
            <person name="Mantelin S."/>
            <person name="Naghra H."/>
            <person name="Pain A."/>
            <person name="Palomares-Rius J.E."/>
            <person name="Zarowiecki M."/>
            <person name="Berriman M."/>
            <person name="Jones J.T."/>
            <person name="Urwin P.E."/>
        </authorList>
    </citation>
    <scope>NUCLEOTIDE SEQUENCE [LARGE SCALE GENOMIC DNA]</scope>
    <source>
        <strain evidence="11">Lindley</strain>
    </source>
</reference>
<dbReference type="InterPro" id="IPR038237">
    <property type="entry name" value="Ribosomal_eS4_central_sf"/>
</dbReference>
<evidence type="ECO:0000256" key="2">
    <source>
        <dbReference type="ARBA" id="ARBA00022730"/>
    </source>
</evidence>
<dbReference type="Gene3D" id="2.30.30.30">
    <property type="match status" value="1"/>
</dbReference>
<keyword evidence="2 6" id="KW-0699">rRNA-binding</keyword>
<dbReference type="FunFam" id="2.40.50.740:FF:000001">
    <property type="entry name" value="40S ribosomal protein S4"/>
    <property type="match status" value="1"/>
</dbReference>
<dbReference type="SUPFAM" id="SSF55174">
    <property type="entry name" value="Alpha-L RNA-binding motif"/>
    <property type="match status" value="1"/>
</dbReference>
<dbReference type="Pfam" id="PF16121">
    <property type="entry name" value="40S_S4_C"/>
    <property type="match status" value="1"/>
</dbReference>
<evidence type="ECO:0000256" key="3">
    <source>
        <dbReference type="ARBA" id="ARBA00022884"/>
    </source>
</evidence>
<dbReference type="FunFam" id="3.10.290.10:FF:000002">
    <property type="entry name" value="40S ribosomal protein S4"/>
    <property type="match status" value="1"/>
</dbReference>
<dbReference type="WBParaSite" id="GPLIN_000645700">
    <property type="protein sequence ID" value="GPLIN_000645700"/>
    <property type="gene ID" value="GPLIN_000645700"/>
</dbReference>
<evidence type="ECO:0000259" key="9">
    <source>
        <dbReference type="Pfam" id="PF08071"/>
    </source>
</evidence>
<dbReference type="HAMAP" id="MF_00485">
    <property type="entry name" value="Ribosomal_eS4"/>
    <property type="match status" value="1"/>
</dbReference>
<evidence type="ECO:0000313" key="11">
    <source>
        <dbReference type="Proteomes" id="UP000050741"/>
    </source>
</evidence>
<dbReference type="GO" id="GO:0022627">
    <property type="term" value="C:cytosolic small ribosomal subunit"/>
    <property type="evidence" value="ECO:0007669"/>
    <property type="project" value="TreeGrafter"/>
</dbReference>
<dbReference type="Gene3D" id="3.10.290.10">
    <property type="entry name" value="RNA-binding S4 domain"/>
    <property type="match status" value="1"/>
</dbReference>
<dbReference type="CDD" id="cd06087">
    <property type="entry name" value="KOW_RPS4"/>
    <property type="match status" value="1"/>
</dbReference>
<comment type="similarity">
    <text evidence="1 6">Belongs to the eukaryotic ribosomal protein eS4 family.</text>
</comment>
<dbReference type="PANTHER" id="PTHR11581:SF0">
    <property type="entry name" value="SMALL RIBOSOMAL SUBUNIT PROTEIN ES4"/>
    <property type="match status" value="1"/>
</dbReference>
<proteinExistence type="inferred from homology"/>
<keyword evidence="5 6" id="KW-0687">Ribonucleoprotein</keyword>
<dbReference type="Proteomes" id="UP000050741">
    <property type="component" value="Unassembled WGS sequence"/>
</dbReference>
<dbReference type="Pfam" id="PF00900">
    <property type="entry name" value="Ribosomal_S4e"/>
    <property type="match status" value="1"/>
</dbReference>
<keyword evidence="11" id="KW-1185">Reference proteome</keyword>
<dbReference type="GO" id="GO:0019843">
    <property type="term" value="F:rRNA binding"/>
    <property type="evidence" value="ECO:0007669"/>
    <property type="project" value="UniProtKB-UniRule"/>
</dbReference>
<dbReference type="InterPro" id="IPR002942">
    <property type="entry name" value="S4_RNA-bd"/>
</dbReference>
<dbReference type="PANTHER" id="PTHR11581">
    <property type="entry name" value="30S/40S RIBOSOMAL PROTEIN S4"/>
    <property type="match status" value="1"/>
</dbReference>
<dbReference type="OrthoDB" id="1109245at2759"/>
<reference evidence="11" key="1">
    <citation type="submission" date="2013-12" db="EMBL/GenBank/DDBJ databases">
        <authorList>
            <person name="Aslett M."/>
        </authorList>
    </citation>
    <scope>NUCLEOTIDE SEQUENCE [LARGE SCALE GENOMIC DNA]</scope>
    <source>
        <strain evidence="11">Lindley</strain>
    </source>
</reference>
<dbReference type="InterPro" id="IPR013845">
    <property type="entry name" value="Ribosomal_eS4_central_region"/>
</dbReference>
<name>A0A183C0R4_GLOPA</name>
<dbReference type="InterPro" id="IPR014722">
    <property type="entry name" value="Rib_uL2_dom2"/>
</dbReference>
<dbReference type="InterPro" id="IPR036986">
    <property type="entry name" value="S4_RNA-bd_sf"/>
</dbReference>
<evidence type="ECO:0000256" key="5">
    <source>
        <dbReference type="ARBA" id="ARBA00023274"/>
    </source>
</evidence>
<dbReference type="InterPro" id="IPR000876">
    <property type="entry name" value="Ribosomal_eS4"/>
</dbReference>
<evidence type="ECO:0000259" key="10">
    <source>
        <dbReference type="Pfam" id="PF16121"/>
    </source>
</evidence>
<evidence type="ECO:0000259" key="7">
    <source>
        <dbReference type="Pfam" id="PF00900"/>
    </source>
</evidence>
<evidence type="ECO:0000256" key="6">
    <source>
        <dbReference type="PIRNR" id="PIRNR002116"/>
    </source>
</evidence>
<dbReference type="FunFam" id="2.30.30.30:FF:000005">
    <property type="entry name" value="40S ribosomal protein S4"/>
    <property type="match status" value="1"/>
</dbReference>
<keyword evidence="3 6" id="KW-0694">RNA-binding</keyword>
<dbReference type="InterPro" id="IPR032277">
    <property type="entry name" value="Ribosomal_eS4_C"/>
</dbReference>
<dbReference type="GO" id="GO:0006412">
    <property type="term" value="P:translation"/>
    <property type="evidence" value="ECO:0007669"/>
    <property type="project" value="InterPro"/>
</dbReference>
<dbReference type="AlphaFoldDB" id="A0A183C0R4"/>
<evidence type="ECO:0000313" key="12">
    <source>
        <dbReference type="WBParaSite" id="GPLIN_000645700"/>
    </source>
</evidence>
<feature type="domain" description="RNA-binding S4" evidence="8">
    <location>
        <begin position="47"/>
        <end position="90"/>
    </location>
</feature>
<dbReference type="Pfam" id="PF01479">
    <property type="entry name" value="S4"/>
    <property type="match status" value="1"/>
</dbReference>
<keyword evidence="4 6" id="KW-0689">Ribosomal protein</keyword>
<dbReference type="Gene3D" id="2.40.50.740">
    <property type="match status" value="1"/>
</dbReference>
<feature type="domain" description="Small ribosomal subunit protein eS4 central region" evidence="7">
    <location>
        <begin position="95"/>
        <end position="169"/>
    </location>
</feature>
<organism evidence="11 12">
    <name type="scientific">Globodera pallida</name>
    <name type="common">Potato cyst nematode worm</name>
    <name type="synonym">Heterodera pallida</name>
    <dbReference type="NCBI Taxonomy" id="36090"/>
    <lineage>
        <taxon>Eukaryota</taxon>
        <taxon>Metazoa</taxon>
        <taxon>Ecdysozoa</taxon>
        <taxon>Nematoda</taxon>
        <taxon>Chromadorea</taxon>
        <taxon>Rhabditida</taxon>
        <taxon>Tylenchina</taxon>
        <taxon>Tylenchomorpha</taxon>
        <taxon>Tylenchoidea</taxon>
        <taxon>Heteroderidae</taxon>
        <taxon>Heteroderinae</taxon>
        <taxon>Globodera</taxon>
    </lineage>
</organism>
<accession>A0A183C0R4</accession>
<evidence type="ECO:0000256" key="1">
    <source>
        <dbReference type="ARBA" id="ARBA00007500"/>
    </source>
</evidence>
<dbReference type="CDD" id="cd00165">
    <property type="entry name" value="S4"/>
    <property type="match status" value="1"/>
</dbReference>
<reference evidence="12" key="3">
    <citation type="submission" date="2016-06" db="UniProtKB">
        <authorList>
            <consortium name="WormBaseParasite"/>
        </authorList>
    </citation>
    <scope>IDENTIFICATION</scope>
</reference>
<evidence type="ECO:0000256" key="4">
    <source>
        <dbReference type="ARBA" id="ARBA00022980"/>
    </source>
</evidence>
<feature type="domain" description="Small ribosomal subunit protein eS4 N-terminal" evidence="9">
    <location>
        <begin position="3"/>
        <end position="39"/>
    </location>
</feature>
<dbReference type="PROSITE" id="PS00528">
    <property type="entry name" value="RIBOSOMAL_S4E"/>
    <property type="match status" value="1"/>
</dbReference>
<dbReference type="Pfam" id="PF08071">
    <property type="entry name" value="RS4NT"/>
    <property type="match status" value="1"/>
</dbReference>
<dbReference type="PIRSF" id="PIRSF002116">
    <property type="entry name" value="Ribosomal_S4"/>
    <property type="match status" value="1"/>
</dbReference>